<evidence type="ECO:0000313" key="9">
    <source>
        <dbReference type="Xenbase" id="XB-GENE-988502"/>
    </source>
</evidence>
<dbReference type="Gene3D" id="1.10.533.10">
    <property type="entry name" value="Death Domain, Fas"/>
    <property type="match status" value="2"/>
</dbReference>
<dbReference type="Bgee" id="ENSXETG00000033867">
    <property type="expression patterns" value="Expressed in ovary and 13 other cell types or tissues"/>
</dbReference>
<dbReference type="Proteomes" id="UP000008143">
    <property type="component" value="Chromosome 9"/>
</dbReference>
<dbReference type="InterPro" id="IPR011600">
    <property type="entry name" value="Pept_C14_caspase"/>
</dbReference>
<dbReference type="GO" id="GO:0004197">
    <property type="term" value="F:cysteine-type endopeptidase activity"/>
    <property type="evidence" value="ECO:0007669"/>
    <property type="project" value="InterPro"/>
</dbReference>
<evidence type="ECO:0000259" key="4">
    <source>
        <dbReference type="PROSITE" id="PS50168"/>
    </source>
</evidence>
<evidence type="ECO:0000256" key="3">
    <source>
        <dbReference type="ARBA" id="ARBA00022737"/>
    </source>
</evidence>
<reference evidence="8" key="3">
    <citation type="submission" date="2025-04" db="UniProtKB">
        <authorList>
            <consortium name="RefSeq"/>
        </authorList>
    </citation>
    <scope>IDENTIFICATION</scope>
    <source>
        <strain evidence="8">Nigerian</strain>
        <tissue evidence="8">Liver and blood</tissue>
    </source>
</reference>
<gene>
    <name evidence="6 8 9" type="primary">cflar</name>
</gene>
<dbReference type="InterPro" id="IPR011029">
    <property type="entry name" value="DEATH-like_dom_sf"/>
</dbReference>
<organism evidence="6">
    <name type="scientific">Xenopus tropicalis</name>
    <name type="common">Western clawed frog</name>
    <name type="synonym">Silurana tropicalis</name>
    <dbReference type="NCBI Taxonomy" id="8364"/>
    <lineage>
        <taxon>Eukaryota</taxon>
        <taxon>Metazoa</taxon>
        <taxon>Chordata</taxon>
        <taxon>Craniata</taxon>
        <taxon>Vertebrata</taxon>
        <taxon>Euteleostomi</taxon>
        <taxon>Amphibia</taxon>
        <taxon>Batrachia</taxon>
        <taxon>Anura</taxon>
        <taxon>Pipoidea</taxon>
        <taxon>Pipidae</taxon>
        <taxon>Xenopodinae</taxon>
        <taxon>Xenopus</taxon>
        <taxon>Silurana</taxon>
    </lineage>
</organism>
<dbReference type="OMA" id="MPQHRDY"/>
<dbReference type="PANTHER" id="PTHR48169">
    <property type="entry name" value="DED DOMAIN-CONTAINING PROTEIN"/>
    <property type="match status" value="1"/>
</dbReference>
<dbReference type="CDD" id="cd08340">
    <property type="entry name" value="DED_c-FLIP_r2"/>
    <property type="match status" value="1"/>
</dbReference>
<evidence type="ECO:0000313" key="7">
    <source>
        <dbReference type="Proteomes" id="UP000008143"/>
    </source>
</evidence>
<dbReference type="GO" id="GO:0042981">
    <property type="term" value="P:regulation of apoptotic process"/>
    <property type="evidence" value="ECO:0007669"/>
    <property type="project" value="InterPro"/>
</dbReference>
<dbReference type="PROSITE" id="PS50168">
    <property type="entry name" value="DED"/>
    <property type="match status" value="2"/>
</dbReference>
<dbReference type="GO" id="GO:0005737">
    <property type="term" value="C:cytoplasm"/>
    <property type="evidence" value="ECO:0007669"/>
    <property type="project" value="UniProtKB-ARBA"/>
</dbReference>
<dbReference type="GeneTree" id="ENSGT00530000064199"/>
<dbReference type="SMART" id="SM00115">
    <property type="entry name" value="CASc"/>
    <property type="match status" value="1"/>
</dbReference>
<dbReference type="Xenbase" id="XB-GENE-988502">
    <property type="gene designation" value="cflar"/>
</dbReference>
<feature type="domain" description="DED" evidence="4">
    <location>
        <begin position="73"/>
        <end position="142"/>
    </location>
</feature>
<dbReference type="CDD" id="cd08337">
    <property type="entry name" value="DED_c-FLIP_r1"/>
    <property type="match status" value="1"/>
</dbReference>
<dbReference type="AlphaFoldDB" id="A0A6I8PWX3"/>
<evidence type="ECO:0000313" key="8">
    <source>
        <dbReference type="RefSeq" id="XP_004917838.1"/>
    </source>
</evidence>
<sequence length="523" mass="59695">MRPVAPGISVPDTKYKKFALLMTEFKADSVRASDTSSNTVVSTMPACEIQYSPHLCQGILPVNELRMNVRRCVSSSTLLQIGDELDSAEVEAIHFLCRDNSSKTNIQDLLEDINDGSLPLPFGLAEVLYVIKRFDLLRKYLHTPKAVVENLLKSCSTISFSYRSLLVGISEQLEESDLESLIFLLKDHMRSGGKLKNKTFLTLATELEKMNLIHPGKLDLLEQSLQNIHRIDLKNKIIKFKQTALPDRYNNVFGVPPSNQRVINVPPIPGEAINFHKDSVPVQETGEFDQQREEERYVVRKETMGFCLIIDCVGNDASLLENTFKSLHFTVMIHRYCIIEQLESILKDVANMEQHINHDIFVCIIISRGNDDSIFCTDSSSPGFSLDRIKYFFTGKSCPRLVGKPKLFFIQNYIAQGDKDLDNMLEADGPTTVCANRPPNIPVEADIFWSHCKVEEIYLQQSPSLPSLYFRFLSQLLNDVEKRKQKHLLDIHTELNRIVRDKKEECIIYQQHTLTKKLFFCPC</sequence>
<accession>A0A6I8PWX3</accession>
<evidence type="ECO:0000256" key="2">
    <source>
        <dbReference type="ARBA" id="ARBA00022703"/>
    </source>
</evidence>
<keyword evidence="7" id="KW-1185">Reference proteome</keyword>
<proteinExistence type="inferred from homology"/>
<dbReference type="FunFam" id="1.10.533.10:FF:000016">
    <property type="entry name" value="CASP8 and FADD-like apoptosis regulator"/>
    <property type="match status" value="1"/>
</dbReference>
<keyword evidence="2" id="KW-0053">Apoptosis</keyword>
<keyword evidence="3" id="KW-0677">Repeat</keyword>
<name>A0A6I8PWX3_XENTR</name>
<dbReference type="Gene3D" id="3.40.50.1460">
    <property type="match status" value="1"/>
</dbReference>
<dbReference type="Pfam" id="PF00656">
    <property type="entry name" value="Peptidase_C14"/>
    <property type="match status" value="1"/>
</dbReference>
<dbReference type="SUPFAM" id="SSF52129">
    <property type="entry name" value="Caspase-like"/>
    <property type="match status" value="1"/>
</dbReference>
<dbReference type="GO" id="GO:0006508">
    <property type="term" value="P:proteolysis"/>
    <property type="evidence" value="ECO:0007669"/>
    <property type="project" value="InterPro"/>
</dbReference>
<dbReference type="RefSeq" id="XP_004917838.1">
    <property type="nucleotide sequence ID" value="XM_004917781.3"/>
</dbReference>
<evidence type="ECO:0000256" key="1">
    <source>
        <dbReference type="ARBA" id="ARBA00010134"/>
    </source>
</evidence>
<feature type="domain" description="Caspase family p20" evidence="5">
    <location>
        <begin position="316"/>
        <end position="411"/>
    </location>
</feature>
<dbReference type="Pfam" id="PF01335">
    <property type="entry name" value="DED"/>
    <property type="match status" value="1"/>
</dbReference>
<dbReference type="CTD" id="8837"/>
<dbReference type="GeneID" id="779578"/>
<dbReference type="InterPro" id="IPR001875">
    <property type="entry name" value="DED_dom"/>
</dbReference>
<dbReference type="PROSITE" id="PS50208">
    <property type="entry name" value="CASPASE_P20"/>
    <property type="match status" value="1"/>
</dbReference>
<feature type="domain" description="DED" evidence="4">
    <location>
        <begin position="161"/>
        <end position="239"/>
    </location>
</feature>
<dbReference type="GO" id="GO:0006915">
    <property type="term" value="P:apoptotic process"/>
    <property type="evidence" value="ECO:0007669"/>
    <property type="project" value="UniProtKB-KW"/>
</dbReference>
<evidence type="ECO:0000313" key="6">
    <source>
        <dbReference type="Ensembl" id="ENSXETP00000058583"/>
    </source>
</evidence>
<dbReference type="InterPro" id="IPR001309">
    <property type="entry name" value="Pept_C14_p20"/>
</dbReference>
<evidence type="ECO:0000259" key="5">
    <source>
        <dbReference type="PROSITE" id="PS50208"/>
    </source>
</evidence>
<dbReference type="Ensembl" id="ENSXETT00000060169">
    <property type="protein sequence ID" value="ENSXETP00000058583"/>
    <property type="gene ID" value="ENSXETG00000033867"/>
</dbReference>
<dbReference type="AGR" id="Xenbase:XB-GENE-988502"/>
<dbReference type="SUPFAM" id="SSF47986">
    <property type="entry name" value="DEATH domain"/>
    <property type="match status" value="2"/>
</dbReference>
<reference evidence="6" key="2">
    <citation type="submission" date="2020-05" db="UniProtKB">
        <authorList>
            <consortium name="Ensembl"/>
        </authorList>
    </citation>
    <scope>IDENTIFICATION</scope>
</reference>
<comment type="similarity">
    <text evidence="1">Belongs to the peptidase C14A family.</text>
</comment>
<dbReference type="InterPro" id="IPR029030">
    <property type="entry name" value="Caspase-like_dom_sf"/>
</dbReference>
<dbReference type="PANTHER" id="PTHR48169:SF3">
    <property type="entry name" value="CASP8 AND FADD LIKE APOPTOSIS REGULATOR"/>
    <property type="match status" value="1"/>
</dbReference>
<reference evidence="6" key="1">
    <citation type="journal article" date="2010" name="Science">
        <title>The genome of the Western clawed frog Xenopus tropicalis.</title>
        <authorList>
            <person name="Hellsten U."/>
            <person name="Harland R.M."/>
            <person name="Gilchrist M.J."/>
            <person name="Hendrix D."/>
            <person name="Jurka J."/>
            <person name="Kapitonov V."/>
            <person name="Ovcharenko I."/>
            <person name="Putnam N.H."/>
            <person name="Shu S."/>
            <person name="Taher L."/>
            <person name="Blitz I.L."/>
            <person name="Blumberg B."/>
            <person name="Dichmann D.S."/>
            <person name="Dubchak I."/>
            <person name="Amaya E."/>
            <person name="Detter J.C."/>
            <person name="Fletcher R."/>
            <person name="Gerhard D.S."/>
            <person name="Goodstein D."/>
            <person name="Graves T."/>
            <person name="Grigoriev I.V."/>
            <person name="Grimwood J."/>
            <person name="Kawashima T."/>
            <person name="Lindquist E."/>
            <person name="Lucas S.M."/>
            <person name="Mead P.E."/>
            <person name="Mitros T."/>
            <person name="Ogino H."/>
            <person name="Ohta Y."/>
            <person name="Poliakov A.V."/>
            <person name="Pollet N."/>
            <person name="Robert J."/>
            <person name="Salamov A."/>
            <person name="Sater A.K."/>
            <person name="Schmutz J."/>
            <person name="Terry A."/>
            <person name="Vize P.D."/>
            <person name="Warren W.C."/>
            <person name="Wells D."/>
            <person name="Wills A."/>
            <person name="Wilson R.K."/>
            <person name="Zimmerman L.B."/>
            <person name="Zorn A.M."/>
            <person name="Grainger R."/>
            <person name="Grammer T."/>
            <person name="Khokha M.K."/>
            <person name="Richardson P.M."/>
            <person name="Rokhsar D.S."/>
        </authorList>
    </citation>
    <scope>NUCLEOTIDE SEQUENCE [LARGE SCALE GENOMIC DNA]</scope>
    <source>
        <strain evidence="6">Nigerian</strain>
    </source>
</reference>
<dbReference type="SMART" id="SM00031">
    <property type="entry name" value="DED"/>
    <property type="match status" value="2"/>
</dbReference>
<protein>
    <submittedName>
        <fullName evidence="6">CASP8 and FADD like apoptosis regulator</fullName>
    </submittedName>
    <submittedName>
        <fullName evidence="8">CASP8 and FADD-like apoptosis regulator isoform X1</fullName>
    </submittedName>
</protein>
<dbReference type="OrthoDB" id="8816507at2759"/>
<dbReference type="InterPro" id="IPR015917">
    <property type="entry name" value="Pept_C14A"/>
</dbReference>